<dbReference type="Pfam" id="PF01490">
    <property type="entry name" value="Aa_trans"/>
    <property type="match status" value="2"/>
</dbReference>
<protein>
    <recommendedName>
        <fullName evidence="13">Amino acid transporter transmembrane domain-containing protein</fullName>
    </recommendedName>
</protein>
<feature type="transmembrane region" description="Helical" evidence="12">
    <location>
        <begin position="484"/>
        <end position="509"/>
    </location>
</feature>
<comment type="subcellular location">
    <subcellularLocation>
        <location evidence="1">Endomembrane system</location>
        <topology evidence="1">Multi-pass membrane protein</topology>
    </subcellularLocation>
</comment>
<feature type="transmembrane region" description="Helical" evidence="12">
    <location>
        <begin position="128"/>
        <end position="150"/>
    </location>
</feature>
<evidence type="ECO:0000259" key="13">
    <source>
        <dbReference type="Pfam" id="PF01490"/>
    </source>
</evidence>
<feature type="transmembrane region" description="Helical" evidence="12">
    <location>
        <begin position="424"/>
        <end position="445"/>
    </location>
</feature>
<feature type="transmembrane region" description="Helical" evidence="12">
    <location>
        <begin position="996"/>
        <end position="1019"/>
    </location>
</feature>
<evidence type="ECO:0000256" key="3">
    <source>
        <dbReference type="ARBA" id="ARBA00022448"/>
    </source>
</evidence>
<dbReference type="PANTHER" id="PTHR48017">
    <property type="entry name" value="OS05G0424000 PROTEIN-RELATED"/>
    <property type="match status" value="1"/>
</dbReference>
<dbReference type="InterPro" id="IPR013057">
    <property type="entry name" value="AA_transpt_TM"/>
</dbReference>
<keyword evidence="7 12" id="KW-1133">Transmembrane helix</keyword>
<evidence type="ECO:0000256" key="12">
    <source>
        <dbReference type="SAM" id="Phobius"/>
    </source>
</evidence>
<keyword evidence="9" id="KW-0927">Auxin signaling pathway</keyword>
<feature type="transmembrane region" description="Helical" evidence="12">
    <location>
        <begin position="693"/>
        <end position="716"/>
    </location>
</feature>
<feature type="transmembrane region" description="Helical" evidence="12">
    <location>
        <begin position="640"/>
        <end position="662"/>
    </location>
</feature>
<evidence type="ECO:0000256" key="1">
    <source>
        <dbReference type="ARBA" id="ARBA00004127"/>
    </source>
</evidence>
<feature type="transmembrane region" description="Helical" evidence="12">
    <location>
        <begin position="844"/>
        <end position="867"/>
    </location>
</feature>
<evidence type="ECO:0000256" key="4">
    <source>
        <dbReference type="ARBA" id="ARBA00022692"/>
    </source>
</evidence>
<feature type="transmembrane region" description="Helical" evidence="12">
    <location>
        <begin position="382"/>
        <end position="403"/>
    </location>
</feature>
<keyword evidence="5" id="KW-0769">Symport</keyword>
<keyword evidence="4 12" id="KW-0812">Transmembrane</keyword>
<evidence type="ECO:0000313" key="14">
    <source>
        <dbReference type="EMBL" id="VFU41390.1"/>
    </source>
</evidence>
<evidence type="ECO:0000256" key="11">
    <source>
        <dbReference type="SAM" id="MobiDB-lite"/>
    </source>
</evidence>
<feature type="transmembrane region" description="Helical" evidence="12">
    <location>
        <begin position="938"/>
        <end position="958"/>
    </location>
</feature>
<keyword evidence="8 12" id="KW-0472">Membrane</keyword>
<evidence type="ECO:0000256" key="9">
    <source>
        <dbReference type="ARBA" id="ARBA00023294"/>
    </source>
</evidence>
<feature type="transmembrane region" description="Helical" evidence="12">
    <location>
        <begin position="247"/>
        <end position="268"/>
    </location>
</feature>
<feature type="transmembrane region" description="Helical" evidence="12">
    <location>
        <begin position="180"/>
        <end position="200"/>
    </location>
</feature>
<feature type="transmembrane region" description="Helical" evidence="12">
    <location>
        <begin position="1201"/>
        <end position="1222"/>
    </location>
</feature>
<dbReference type="GO" id="GO:0012505">
    <property type="term" value="C:endomembrane system"/>
    <property type="evidence" value="ECO:0007669"/>
    <property type="project" value="UniProtKB-SubCell"/>
</dbReference>
<feature type="transmembrane region" description="Helical" evidence="12">
    <location>
        <begin position="761"/>
        <end position="784"/>
    </location>
</feature>
<evidence type="ECO:0000256" key="8">
    <source>
        <dbReference type="ARBA" id="ARBA00023136"/>
    </source>
</evidence>
<comment type="function">
    <text evidence="10">Carrier protein involved in proton-driven auxin influx. Mediates the formation of auxin gradient from developing leaves (site of auxin biosynthesis) to tips by contributing to the loading of auxin in vascular tissues and facilitating acropetal (base to tip) auxin transport within inner tissues of the root apex, and basipetal (tip to base) auxin transport within outer tissues of the root apex. May be involved in lateral roots and nodules formation.</text>
</comment>
<feature type="transmembrane region" description="Helical" evidence="12">
    <location>
        <begin position="451"/>
        <end position="472"/>
    </location>
</feature>
<evidence type="ECO:0000256" key="6">
    <source>
        <dbReference type="ARBA" id="ARBA00022970"/>
    </source>
</evidence>
<dbReference type="GO" id="GO:0015293">
    <property type="term" value="F:symporter activity"/>
    <property type="evidence" value="ECO:0007669"/>
    <property type="project" value="UniProtKB-KW"/>
</dbReference>
<reference evidence="14" key="1">
    <citation type="submission" date="2019-03" db="EMBL/GenBank/DDBJ databases">
        <authorList>
            <person name="Mank J."/>
            <person name="Almeida P."/>
        </authorList>
    </citation>
    <scope>NUCLEOTIDE SEQUENCE</scope>
    <source>
        <strain evidence="14">78183</strain>
    </source>
</reference>
<name>A0A6N2LLL6_SALVM</name>
<dbReference type="GO" id="GO:0006865">
    <property type="term" value="P:amino acid transport"/>
    <property type="evidence" value="ECO:0007669"/>
    <property type="project" value="UniProtKB-KW"/>
</dbReference>
<feature type="domain" description="Amino acid transporter transmembrane" evidence="13">
    <location>
        <begin position="97"/>
        <end position="508"/>
    </location>
</feature>
<evidence type="ECO:0000256" key="10">
    <source>
        <dbReference type="ARBA" id="ARBA00045588"/>
    </source>
</evidence>
<feature type="transmembrane region" description="Helical" evidence="12">
    <location>
        <begin position="964"/>
        <end position="984"/>
    </location>
</feature>
<feature type="domain" description="Amino acid transporter transmembrane" evidence="13">
    <location>
        <begin position="609"/>
        <end position="1016"/>
    </location>
</feature>
<feature type="transmembrane region" description="Helical" evidence="12">
    <location>
        <begin position="100"/>
        <end position="122"/>
    </location>
</feature>
<evidence type="ECO:0000256" key="7">
    <source>
        <dbReference type="ARBA" id="ARBA00022989"/>
    </source>
</evidence>
<feature type="transmembrane region" description="Helical" evidence="12">
    <location>
        <begin position="736"/>
        <end position="754"/>
    </location>
</feature>
<proteinExistence type="inferred from homology"/>
<comment type="similarity">
    <text evidence="2">Belongs to the amino acid/polyamine transporter 2 family. Amino acid/auxin permease (AAAP) (TC 2.A.18.1) subfamily.</text>
</comment>
<dbReference type="GO" id="GO:0009734">
    <property type="term" value="P:auxin-activated signaling pathway"/>
    <property type="evidence" value="ECO:0007669"/>
    <property type="project" value="UniProtKB-KW"/>
</dbReference>
<feature type="compositionally biased region" description="Low complexity" evidence="11">
    <location>
        <begin position="34"/>
        <end position="45"/>
    </location>
</feature>
<feature type="transmembrane region" description="Helical" evidence="12">
    <location>
        <begin position="892"/>
        <end position="917"/>
    </location>
</feature>
<accession>A0A6N2LLL6</accession>
<evidence type="ECO:0000256" key="2">
    <source>
        <dbReference type="ARBA" id="ARBA00005590"/>
    </source>
</evidence>
<sequence length="1272" mass="139650">MGEVVDANPTPVTPRPASVAPTPPISAPPSQFHSPSLSRSPLLTPDHIAPSKTPKNSTPRIRTPRFITPLGSPIRRAIQLTRLDPEDAWLPITESRNGNAWYAAFHCLCSGIGFQALVLPVAFTVLGWAWGIITLTVAFAWQLYTLYLLVQLHENTETGVRYSRYLQIMSANFGEKKAKWLGLFPILYLSIGTCVALNIIGGSTSKLFFQTVCGQSCTVKTLTPVEWYLVFASAAVLLSQLPNLNSIAGVSLIGSITAVMYCTIMWMVSVNKNRLPGISYKPVRGPKEVDRLFEVLNALGIVAFAFRGHNLILEIQATMPSSEKHPSRVPMWRGAKAAYTVIAACIFPLAIGGFWAYGQRIPKNGGLQSAFYAYRRRDTSQFIMGLVSLLIIVNALSSFQIYAMPMFDELESIFTKRMKRPCQWWLRVVLRAFFGYGVFFLAVAIPSIGSVGGLVGGIALPVTLAYPCFMWLKMRKPRKYSRMWCLNWGLGIIGLILSVSLMAAGVYVIKENDNKFQWFKPKDYQAKAKKAMGEIRDIEKSTPRNLPSTATGPELSLQVIISAAASSMREMESDAPGAGMEVYDSSDSSGFRFEVNQQEAWLPLTESRNGNTVTSVFHLLSSGIGIQSLLLPVAFSTLGWAWGIICLSLAFIWQLYTIWVLVQLHESVPGSGTRYSRYLQLAIAAFGPKLGKLLAIFPVMYLSGGSCVMLIIRGAGTMELFFKVICGGEATCEDKSLGGAGWFLVFTCMAIALAQRPNLNSIAGFSFIGAVTAIAYCTLIWALPISKGRPVGVSYDSLQGKSDMSGICDILNAVGMIVLAFRGHNLGTLPSSSKRPSKKIMWRGVTLSYIIIALCFFPIAIAGFWAYGNKIASTEGMLTAFFLFHGHNTSKFAMGLICLLLVINCLSSFQIYAMPVFDNLEFRYTCMKNKRCSRLVRAGFRIFFGGLAFLIAVAFPFLPSLAALIGGISLPLTLAYPCFMWISIKKHQQKANGFMWCLNLGLGCLGMVLSVLLVVGSNLEFGYQRPPCQLLPPQMIVDHDSGKDWCTAPSRESKQSLDQWSSSKMDDPQEAWLPITESRSGNVVTAVFHLNRNPSPSTSSSFRHSRMLYTIWILVQLHEPIPGSRTRYSRYLQLAIAAFGPKARKVACNISGDELELWSFFKLVCEGGATCDAESLTGAEWFLVFTCMAIALAQPPNLNSIAGFSLFGAMSAIGYCTLIWVLPISRDRPGGVSHDSLKVESSMAGMLDILNANGNTANKLDKSIQKDDVERG</sequence>
<evidence type="ECO:0000256" key="5">
    <source>
        <dbReference type="ARBA" id="ARBA00022847"/>
    </source>
</evidence>
<feature type="region of interest" description="Disordered" evidence="11">
    <location>
        <begin position="1"/>
        <end position="62"/>
    </location>
</feature>
<feature type="transmembrane region" description="Helical" evidence="12">
    <location>
        <begin position="337"/>
        <end position="357"/>
    </location>
</feature>
<keyword evidence="3" id="KW-0813">Transport</keyword>
<gene>
    <name evidence="14" type="ORF">SVIM_LOCUS243230</name>
</gene>
<organism evidence="14">
    <name type="scientific">Salix viminalis</name>
    <name type="common">Common osier</name>
    <name type="synonym">Basket willow</name>
    <dbReference type="NCBI Taxonomy" id="40686"/>
    <lineage>
        <taxon>Eukaryota</taxon>
        <taxon>Viridiplantae</taxon>
        <taxon>Streptophyta</taxon>
        <taxon>Embryophyta</taxon>
        <taxon>Tracheophyta</taxon>
        <taxon>Spermatophyta</taxon>
        <taxon>Magnoliopsida</taxon>
        <taxon>eudicotyledons</taxon>
        <taxon>Gunneridae</taxon>
        <taxon>Pentapetalae</taxon>
        <taxon>rosids</taxon>
        <taxon>fabids</taxon>
        <taxon>Malpighiales</taxon>
        <taxon>Salicaceae</taxon>
        <taxon>Saliceae</taxon>
        <taxon>Salix</taxon>
    </lineage>
</organism>
<dbReference type="EMBL" id="CAADRP010001563">
    <property type="protein sequence ID" value="VFU41390.1"/>
    <property type="molecule type" value="Genomic_DNA"/>
</dbReference>
<dbReference type="AlphaFoldDB" id="A0A6N2LLL6"/>
<keyword evidence="6" id="KW-0029">Amino-acid transport</keyword>